<dbReference type="PROSITE" id="PS50943">
    <property type="entry name" value="HTH_CROC1"/>
    <property type="match status" value="1"/>
</dbReference>
<evidence type="ECO:0000313" key="2">
    <source>
        <dbReference type="EMBL" id="TQL94762.1"/>
    </source>
</evidence>
<dbReference type="Proteomes" id="UP000316096">
    <property type="component" value="Unassembled WGS sequence"/>
</dbReference>
<name>A0A543CCD8_9ACTN</name>
<dbReference type="CDD" id="cd00093">
    <property type="entry name" value="HTH_XRE"/>
    <property type="match status" value="1"/>
</dbReference>
<dbReference type="EMBL" id="VFOZ01000001">
    <property type="protein sequence ID" value="TQL94762.1"/>
    <property type="molecule type" value="Genomic_DNA"/>
</dbReference>
<protein>
    <submittedName>
        <fullName evidence="2">DNA-binding Xre family transcriptional regulator</fullName>
    </submittedName>
</protein>
<keyword evidence="3" id="KW-1185">Reference proteome</keyword>
<accession>A0A543CCD8</accession>
<organism evidence="2 3">
    <name type="scientific">Actinoallomurus bryophytorum</name>
    <dbReference type="NCBI Taxonomy" id="1490222"/>
    <lineage>
        <taxon>Bacteria</taxon>
        <taxon>Bacillati</taxon>
        <taxon>Actinomycetota</taxon>
        <taxon>Actinomycetes</taxon>
        <taxon>Streptosporangiales</taxon>
        <taxon>Thermomonosporaceae</taxon>
        <taxon>Actinoallomurus</taxon>
    </lineage>
</organism>
<reference evidence="2 3" key="1">
    <citation type="submission" date="2019-06" db="EMBL/GenBank/DDBJ databases">
        <title>Sequencing the genomes of 1000 actinobacteria strains.</title>
        <authorList>
            <person name="Klenk H.-P."/>
        </authorList>
    </citation>
    <scope>NUCLEOTIDE SEQUENCE [LARGE SCALE GENOMIC DNA]</scope>
    <source>
        <strain evidence="2 3">DSM 102200</strain>
    </source>
</reference>
<dbReference type="RefSeq" id="WP_141952329.1">
    <property type="nucleotide sequence ID" value="NZ_VFOZ01000001.1"/>
</dbReference>
<gene>
    <name evidence="2" type="ORF">FB559_0244</name>
</gene>
<dbReference type="OrthoDB" id="3393679at2"/>
<comment type="caution">
    <text evidence="2">The sequence shown here is derived from an EMBL/GenBank/DDBJ whole genome shotgun (WGS) entry which is preliminary data.</text>
</comment>
<dbReference type="GO" id="GO:0003677">
    <property type="term" value="F:DNA binding"/>
    <property type="evidence" value="ECO:0007669"/>
    <property type="project" value="UniProtKB-KW"/>
</dbReference>
<dbReference type="Gene3D" id="1.10.260.40">
    <property type="entry name" value="lambda repressor-like DNA-binding domains"/>
    <property type="match status" value="1"/>
</dbReference>
<feature type="domain" description="HTH cro/C1-type" evidence="1">
    <location>
        <begin position="14"/>
        <end position="81"/>
    </location>
</feature>
<keyword evidence="2" id="KW-0238">DNA-binding</keyword>
<evidence type="ECO:0000313" key="3">
    <source>
        <dbReference type="Proteomes" id="UP000316096"/>
    </source>
</evidence>
<proteinExistence type="predicted"/>
<dbReference type="InterPro" id="IPR010982">
    <property type="entry name" value="Lambda_DNA-bd_dom_sf"/>
</dbReference>
<sequence>MLNHEVSEIVAVRVKEVRNKRGMKARDLATRCAELGMPHLSAATLSNIETGRPKDGQRTRDVTVDELVVLALALNVAPVHLLVPIDDDNTGYPATNVRAGRTREWIRGYHPLSGTAEAPSERDYFSEVPEFEWTPPTNRPIPVDSAPERQARLAELERRGLGDLQAEE</sequence>
<dbReference type="SUPFAM" id="SSF47413">
    <property type="entry name" value="lambda repressor-like DNA-binding domains"/>
    <property type="match status" value="1"/>
</dbReference>
<dbReference type="InterPro" id="IPR001387">
    <property type="entry name" value="Cro/C1-type_HTH"/>
</dbReference>
<evidence type="ECO:0000259" key="1">
    <source>
        <dbReference type="PROSITE" id="PS50943"/>
    </source>
</evidence>
<dbReference type="AlphaFoldDB" id="A0A543CCD8"/>